<gene>
    <name evidence="2" type="ORF">TGRH88_009550</name>
</gene>
<protein>
    <submittedName>
        <fullName evidence="2">Uncharacterized protein</fullName>
    </submittedName>
</protein>
<organism evidence="2 3">
    <name type="scientific">Toxoplasma gondii</name>
    <dbReference type="NCBI Taxonomy" id="5811"/>
    <lineage>
        <taxon>Eukaryota</taxon>
        <taxon>Sar</taxon>
        <taxon>Alveolata</taxon>
        <taxon>Apicomplexa</taxon>
        <taxon>Conoidasida</taxon>
        <taxon>Coccidia</taxon>
        <taxon>Eucoccidiorida</taxon>
        <taxon>Eimeriorina</taxon>
        <taxon>Sarcocystidae</taxon>
        <taxon>Toxoplasma</taxon>
    </lineage>
</organism>
<dbReference type="AlphaFoldDB" id="A0A7J6KDC4"/>
<dbReference type="EMBL" id="JAAUHK010000189">
    <property type="protein sequence ID" value="KAF4645138.1"/>
    <property type="molecule type" value="Genomic_DNA"/>
</dbReference>
<evidence type="ECO:0000313" key="2">
    <source>
        <dbReference type="EMBL" id="KAF4645138.1"/>
    </source>
</evidence>
<accession>A0A7J6KDC4</accession>
<sequence length="75" mass="8431">MRAGELVKAADHTQKNQPKCASPLKSQRRSTCFQSPERNSRPPLRIDAFIGQNSDSSNEETEGEGKQEDVRLRCD</sequence>
<evidence type="ECO:0000313" key="3">
    <source>
        <dbReference type="Proteomes" id="UP000557509"/>
    </source>
</evidence>
<dbReference type="Proteomes" id="UP000557509">
    <property type="component" value="Unassembled WGS sequence"/>
</dbReference>
<proteinExistence type="predicted"/>
<keyword evidence="3" id="KW-1185">Reference proteome</keyword>
<evidence type="ECO:0000256" key="1">
    <source>
        <dbReference type="SAM" id="MobiDB-lite"/>
    </source>
</evidence>
<comment type="caution">
    <text evidence="2">The sequence shown here is derived from an EMBL/GenBank/DDBJ whole genome shotgun (WGS) entry which is preliminary data.</text>
</comment>
<feature type="region of interest" description="Disordered" evidence="1">
    <location>
        <begin position="1"/>
        <end position="75"/>
    </location>
</feature>
<name>A0A7J6KDC4_TOXGO</name>
<reference evidence="2 3" key="1">
    <citation type="submission" date="2020-03" db="EMBL/GenBank/DDBJ databases">
        <title>Genome sequence of Toxoplasma gondii RH-88 strain.</title>
        <authorList>
            <person name="Lorenzi H.A."/>
            <person name="Venepally P."/>
            <person name="Rozenberg A."/>
            <person name="Sibley D."/>
        </authorList>
    </citation>
    <scope>NUCLEOTIDE SEQUENCE [LARGE SCALE GENOMIC DNA]</scope>
    <source>
        <strain evidence="2 3">RH-88</strain>
    </source>
</reference>
<feature type="compositionally biased region" description="Basic and acidic residues" evidence="1">
    <location>
        <begin position="63"/>
        <end position="75"/>
    </location>
</feature>